<dbReference type="PROSITE" id="PS50222">
    <property type="entry name" value="EF_HAND_2"/>
    <property type="match status" value="3"/>
</dbReference>
<dbReference type="GO" id="GO:0007601">
    <property type="term" value="P:visual perception"/>
    <property type="evidence" value="ECO:0007669"/>
    <property type="project" value="TreeGrafter"/>
</dbReference>
<dbReference type="PRINTS" id="PR00450">
    <property type="entry name" value="RECOVERIN"/>
</dbReference>
<evidence type="ECO:0000256" key="1">
    <source>
        <dbReference type="ARBA" id="ARBA00022707"/>
    </source>
</evidence>
<accession>A0A3B3TT58</accession>
<dbReference type="Gene3D" id="1.10.238.10">
    <property type="entry name" value="EF-hand"/>
    <property type="match status" value="2"/>
</dbReference>
<reference evidence="7" key="2">
    <citation type="submission" date="2025-09" db="UniProtKB">
        <authorList>
            <consortium name="Ensembl"/>
        </authorList>
    </citation>
    <scope>IDENTIFICATION</scope>
</reference>
<dbReference type="GO" id="GO:0001917">
    <property type="term" value="C:photoreceptor inner segment"/>
    <property type="evidence" value="ECO:0007669"/>
    <property type="project" value="TreeGrafter"/>
</dbReference>
<dbReference type="AlphaFoldDB" id="A0A3B3TT58"/>
<keyword evidence="8" id="KW-1185">Reference proteome</keyword>
<dbReference type="Pfam" id="PF13499">
    <property type="entry name" value="EF-hand_7"/>
    <property type="match status" value="1"/>
</dbReference>
<dbReference type="GeneTree" id="ENSGT00940000165480"/>
<keyword evidence="1" id="KW-0519">Myristate</keyword>
<dbReference type="InterPro" id="IPR011992">
    <property type="entry name" value="EF-hand-dom_pair"/>
</dbReference>
<sequence length="181" mass="20995">MKQEKSSNDEGDVARIQEMCLIFLRECPSGALHLHEFKKIFGVQSSSPEDSLFLETIFRSFDTNQDNTLDFIEYVAALNLILRGNLEDRLKWSFKMYDRDGNGKLDRNEILHKIKLQKSEVRLTPSQICDRIFDLVDDNNDGEITLSEFMEGAQKDQWLMDLLNLDVNTSGWVTQNCRKLP</sequence>
<dbReference type="PANTHER" id="PTHR23055">
    <property type="entry name" value="CALCIUM BINDING PROTEINS"/>
    <property type="match status" value="1"/>
</dbReference>
<dbReference type="PANTHER" id="PTHR23055:SF168">
    <property type="entry name" value="GUANYLATE CYCLASE ACTIVATING PROTEIN 7"/>
    <property type="match status" value="1"/>
</dbReference>
<feature type="domain" description="EF-hand" evidence="6">
    <location>
        <begin position="124"/>
        <end position="159"/>
    </location>
</feature>
<evidence type="ECO:0000256" key="5">
    <source>
        <dbReference type="ARBA" id="ARBA00023288"/>
    </source>
</evidence>
<dbReference type="GO" id="GO:0120199">
    <property type="term" value="C:cone photoreceptor outer segment"/>
    <property type="evidence" value="ECO:0007669"/>
    <property type="project" value="TreeGrafter"/>
</dbReference>
<dbReference type="Pfam" id="PF13202">
    <property type="entry name" value="EF-hand_5"/>
    <property type="match status" value="1"/>
</dbReference>
<dbReference type="InterPro" id="IPR028846">
    <property type="entry name" value="Recoverin"/>
</dbReference>
<reference evidence="7" key="1">
    <citation type="submission" date="2025-08" db="UniProtKB">
        <authorList>
            <consortium name="Ensembl"/>
        </authorList>
    </citation>
    <scope>IDENTIFICATION</scope>
</reference>
<dbReference type="CDD" id="cd00051">
    <property type="entry name" value="EFh"/>
    <property type="match status" value="2"/>
</dbReference>
<dbReference type="Ensembl" id="ENSPLAT00000011152.1">
    <property type="protein sequence ID" value="ENSPLAP00000003556.1"/>
    <property type="gene ID" value="ENSPLAG00000005071.1"/>
</dbReference>
<feature type="domain" description="EF-hand" evidence="6">
    <location>
        <begin position="49"/>
        <end position="84"/>
    </location>
</feature>
<evidence type="ECO:0000313" key="8">
    <source>
        <dbReference type="Proteomes" id="UP000261500"/>
    </source>
</evidence>
<keyword evidence="4" id="KW-0106">Calcium</keyword>
<evidence type="ECO:0000313" key="7">
    <source>
        <dbReference type="Ensembl" id="ENSPLAP00000003556.1"/>
    </source>
</evidence>
<dbReference type="InterPro" id="IPR018247">
    <property type="entry name" value="EF_Hand_1_Ca_BS"/>
</dbReference>
<evidence type="ECO:0000256" key="4">
    <source>
        <dbReference type="ARBA" id="ARBA00022837"/>
    </source>
</evidence>
<dbReference type="GO" id="GO:0005509">
    <property type="term" value="F:calcium ion binding"/>
    <property type="evidence" value="ECO:0007669"/>
    <property type="project" value="InterPro"/>
</dbReference>
<dbReference type="InterPro" id="IPR002048">
    <property type="entry name" value="EF_hand_dom"/>
</dbReference>
<dbReference type="GO" id="GO:0008048">
    <property type="term" value="F:calcium sensitive guanylate cyclase activator activity"/>
    <property type="evidence" value="ECO:0007669"/>
    <property type="project" value="TreeGrafter"/>
</dbReference>
<organism evidence="7 8">
    <name type="scientific">Poecilia latipinna</name>
    <name type="common">sailfin molly</name>
    <dbReference type="NCBI Taxonomy" id="48699"/>
    <lineage>
        <taxon>Eukaryota</taxon>
        <taxon>Metazoa</taxon>
        <taxon>Chordata</taxon>
        <taxon>Craniata</taxon>
        <taxon>Vertebrata</taxon>
        <taxon>Euteleostomi</taxon>
        <taxon>Actinopterygii</taxon>
        <taxon>Neopterygii</taxon>
        <taxon>Teleostei</taxon>
        <taxon>Neoteleostei</taxon>
        <taxon>Acanthomorphata</taxon>
        <taxon>Ovalentaria</taxon>
        <taxon>Atherinomorphae</taxon>
        <taxon>Cyprinodontiformes</taxon>
        <taxon>Poeciliidae</taxon>
        <taxon>Poeciliinae</taxon>
        <taxon>Poecilia</taxon>
    </lineage>
</organism>
<keyword evidence="3" id="KW-0677">Repeat</keyword>
<feature type="domain" description="EF-hand" evidence="6">
    <location>
        <begin position="85"/>
        <end position="120"/>
    </location>
</feature>
<evidence type="ECO:0000256" key="3">
    <source>
        <dbReference type="ARBA" id="ARBA00022737"/>
    </source>
</evidence>
<keyword evidence="5" id="KW-0449">Lipoprotein</keyword>
<dbReference type="STRING" id="48699.ENSPLAP00000003556"/>
<dbReference type="Proteomes" id="UP000261500">
    <property type="component" value="Unplaced"/>
</dbReference>
<evidence type="ECO:0000259" key="6">
    <source>
        <dbReference type="PROSITE" id="PS50222"/>
    </source>
</evidence>
<keyword evidence="2" id="KW-0479">Metal-binding</keyword>
<dbReference type="PROSITE" id="PS00018">
    <property type="entry name" value="EF_HAND_1"/>
    <property type="match status" value="3"/>
</dbReference>
<proteinExistence type="predicted"/>
<evidence type="ECO:0000256" key="2">
    <source>
        <dbReference type="ARBA" id="ARBA00022723"/>
    </source>
</evidence>
<dbReference type="SUPFAM" id="SSF47473">
    <property type="entry name" value="EF-hand"/>
    <property type="match status" value="1"/>
</dbReference>
<protein>
    <submittedName>
        <fullName evidence="7">Guanylate cyclase activator 1g</fullName>
    </submittedName>
</protein>
<dbReference type="FunFam" id="1.10.238.10:FF:000052">
    <property type="entry name" value="Guanylate cyclase activator 1A"/>
    <property type="match status" value="1"/>
</dbReference>
<dbReference type="SMART" id="SM00054">
    <property type="entry name" value="EFh"/>
    <property type="match status" value="3"/>
</dbReference>
<name>A0A3B3TT58_9TELE</name>